<accession>A0AA38IMA7</accession>
<proteinExistence type="predicted"/>
<feature type="coiled-coil region" evidence="1">
    <location>
        <begin position="587"/>
        <end position="621"/>
    </location>
</feature>
<evidence type="ECO:0000313" key="2">
    <source>
        <dbReference type="EMBL" id="KAJ3659867.1"/>
    </source>
</evidence>
<evidence type="ECO:0000256" key="1">
    <source>
        <dbReference type="SAM" id="Coils"/>
    </source>
</evidence>
<dbReference type="AlphaFoldDB" id="A0AA38IMA7"/>
<organism evidence="2 3">
    <name type="scientific">Zophobas morio</name>
    <dbReference type="NCBI Taxonomy" id="2755281"/>
    <lineage>
        <taxon>Eukaryota</taxon>
        <taxon>Metazoa</taxon>
        <taxon>Ecdysozoa</taxon>
        <taxon>Arthropoda</taxon>
        <taxon>Hexapoda</taxon>
        <taxon>Insecta</taxon>
        <taxon>Pterygota</taxon>
        <taxon>Neoptera</taxon>
        <taxon>Endopterygota</taxon>
        <taxon>Coleoptera</taxon>
        <taxon>Polyphaga</taxon>
        <taxon>Cucujiformia</taxon>
        <taxon>Tenebrionidae</taxon>
        <taxon>Zophobas</taxon>
    </lineage>
</organism>
<sequence length="847" mass="98424">MEIQAINTQMINLVRKIDADEGAIDLYVKQQILQALNFYSDQVKKSKCSSTVQENLSYAKSMLLSLPAQRNDLEISAISNHELSYMRQNLMEMEQQIKRNKIQMDKYANILKITSHQAQHVDRFKPFSTKLRSDLSLMFLTLYTYTEPVKIRNVLTSTILPCLKRVRSHIANFNIQKVTPADVNVVRNVLSEVLDMLEITKISCTETLEQVAQKCKKKMFLGDPNHTLNALSHELDIYQIDITALSVPVSEDILKPIKEKILCFMNVKLPQVPSQNDNIKEKKRQLYKEAKFILDNLQNVNAQNLRLSQTEEKISQIVDSNREFEEKINLFENVKQITEQIDTINKTVLSKRNEILKKISGHLMAEAAAYARQKLEVVDDYINYAQKFAFPKHIEMYDIKMGEIRALKNSFENLSADNELCIRERVQVFRDRVEEAATTLEKKAGENEETLLSLESLQSILEEILNSEDSWTLDAFNSYRSKIEIIDSFSSKIISKKLEVLKCLHDFERKFYEQHFPETLETISFLLNKYERYTKKLARTNTLAKFSQRKQNIAKLQTNTTKFLQRNSFPGNLSTVFDKIFDQLWCVLQKNEELNDIIGNLEDLENEVSNAEFETSSEETMHYVATLRSKAASLKTPIKGNDTLNRISNIEAKILTEESKILLTNILNNDIKQLGEEMRSHNYQTDNILEKIDYILILKERIHDVPDEFAELEEVKKNALEQLYLITHRLDKQLAKSVFKKRQWQNVINVESYFKHLRIDGVLDRESVEFVEKVVSCAKILEDSVNCYLGTKESVDYYIIHESLMRLLEDLDELECDDDALWDATVKAIEYIKKLKKQLLLNASFSD</sequence>
<protein>
    <submittedName>
        <fullName evidence="2">Uncharacterized protein</fullName>
    </submittedName>
</protein>
<keyword evidence="3" id="KW-1185">Reference proteome</keyword>
<dbReference type="EMBL" id="JALNTZ010000003">
    <property type="protein sequence ID" value="KAJ3659867.1"/>
    <property type="molecule type" value="Genomic_DNA"/>
</dbReference>
<keyword evidence="1" id="KW-0175">Coiled coil</keyword>
<reference evidence="2" key="1">
    <citation type="journal article" date="2023" name="G3 (Bethesda)">
        <title>Whole genome assemblies of Zophobas morio and Tenebrio molitor.</title>
        <authorList>
            <person name="Kaur S."/>
            <person name="Stinson S.A."/>
            <person name="diCenzo G.C."/>
        </authorList>
    </citation>
    <scope>NUCLEOTIDE SEQUENCE</scope>
    <source>
        <strain evidence="2">QUZm001</strain>
    </source>
</reference>
<evidence type="ECO:0000313" key="3">
    <source>
        <dbReference type="Proteomes" id="UP001168821"/>
    </source>
</evidence>
<name>A0AA38IMA7_9CUCU</name>
<dbReference type="Proteomes" id="UP001168821">
    <property type="component" value="Unassembled WGS sequence"/>
</dbReference>
<gene>
    <name evidence="2" type="ORF">Zmor_011530</name>
</gene>
<comment type="caution">
    <text evidence="2">The sequence shown here is derived from an EMBL/GenBank/DDBJ whole genome shotgun (WGS) entry which is preliminary data.</text>
</comment>